<dbReference type="InterPro" id="IPR007484">
    <property type="entry name" value="Peptidase_M28"/>
</dbReference>
<keyword evidence="8" id="KW-0256">Endoplasmic reticulum</keyword>
<keyword evidence="7" id="KW-0378">Hydrolase</keyword>
<dbReference type="PANTHER" id="PTHR12147:SF22">
    <property type="entry name" value="ENDOPLASMIC RETICULUM METALLOPEPTIDASE 1"/>
    <property type="match status" value="1"/>
</dbReference>
<feature type="region of interest" description="Disordered" evidence="15">
    <location>
        <begin position="1"/>
        <end position="26"/>
    </location>
</feature>
<evidence type="ECO:0000256" key="12">
    <source>
        <dbReference type="ARBA" id="ARBA00023136"/>
    </source>
</evidence>
<organism evidence="18 19">
    <name type="scientific">Diploscapter pachys</name>
    <dbReference type="NCBI Taxonomy" id="2018661"/>
    <lineage>
        <taxon>Eukaryota</taxon>
        <taxon>Metazoa</taxon>
        <taxon>Ecdysozoa</taxon>
        <taxon>Nematoda</taxon>
        <taxon>Chromadorea</taxon>
        <taxon>Rhabditida</taxon>
        <taxon>Rhabditina</taxon>
        <taxon>Rhabditomorpha</taxon>
        <taxon>Rhabditoidea</taxon>
        <taxon>Rhabditidae</taxon>
        <taxon>Diploscapter</taxon>
    </lineage>
</organism>
<dbReference type="Pfam" id="PF04389">
    <property type="entry name" value="Peptidase_M28"/>
    <property type="match status" value="2"/>
</dbReference>
<name>A0A2A2KER2_9BILA</name>
<evidence type="ECO:0000256" key="8">
    <source>
        <dbReference type="ARBA" id="ARBA00022824"/>
    </source>
</evidence>
<dbReference type="GO" id="GO:0046872">
    <property type="term" value="F:metal ion binding"/>
    <property type="evidence" value="ECO:0007669"/>
    <property type="project" value="UniProtKB-KW"/>
</dbReference>
<keyword evidence="10 16" id="KW-1133">Transmembrane helix</keyword>
<dbReference type="SUPFAM" id="SSF53187">
    <property type="entry name" value="Zn-dependent exopeptidases"/>
    <property type="match status" value="1"/>
</dbReference>
<dbReference type="InterPro" id="IPR045175">
    <property type="entry name" value="M28_fam"/>
</dbReference>
<evidence type="ECO:0000256" key="16">
    <source>
        <dbReference type="SAM" id="Phobius"/>
    </source>
</evidence>
<dbReference type="OrthoDB" id="76293at2759"/>
<dbReference type="GO" id="GO:0008235">
    <property type="term" value="F:metalloexopeptidase activity"/>
    <property type="evidence" value="ECO:0007669"/>
    <property type="project" value="InterPro"/>
</dbReference>
<dbReference type="EMBL" id="LIAE01008824">
    <property type="protein sequence ID" value="PAV72333.1"/>
    <property type="molecule type" value="Genomic_DNA"/>
</dbReference>
<protein>
    <recommendedName>
        <fullName evidence="14">FXNA-like protease</fullName>
    </recommendedName>
</protein>
<evidence type="ECO:0000259" key="17">
    <source>
        <dbReference type="Pfam" id="PF04389"/>
    </source>
</evidence>
<evidence type="ECO:0000256" key="10">
    <source>
        <dbReference type="ARBA" id="ARBA00022989"/>
    </source>
</evidence>
<evidence type="ECO:0000313" key="19">
    <source>
        <dbReference type="Proteomes" id="UP000218231"/>
    </source>
</evidence>
<comment type="cofactor">
    <cofactor evidence="1">
        <name>Zn(2+)</name>
        <dbReference type="ChEBI" id="CHEBI:29105"/>
    </cofactor>
</comment>
<keyword evidence="9" id="KW-0862">Zinc</keyword>
<keyword evidence="13" id="KW-0325">Glycoprotein</keyword>
<evidence type="ECO:0000256" key="4">
    <source>
        <dbReference type="ARBA" id="ARBA00022670"/>
    </source>
</evidence>
<keyword evidence="4" id="KW-0645">Protease</keyword>
<feature type="transmembrane region" description="Helical" evidence="16">
    <location>
        <begin position="363"/>
        <end position="381"/>
    </location>
</feature>
<evidence type="ECO:0000256" key="7">
    <source>
        <dbReference type="ARBA" id="ARBA00022801"/>
    </source>
</evidence>
<feature type="transmembrane region" description="Helical" evidence="16">
    <location>
        <begin position="37"/>
        <end position="57"/>
    </location>
</feature>
<evidence type="ECO:0000256" key="11">
    <source>
        <dbReference type="ARBA" id="ARBA00023049"/>
    </source>
</evidence>
<evidence type="ECO:0000256" key="9">
    <source>
        <dbReference type="ARBA" id="ARBA00022833"/>
    </source>
</evidence>
<evidence type="ECO:0000256" key="14">
    <source>
        <dbReference type="ARBA" id="ARBA00078796"/>
    </source>
</evidence>
<evidence type="ECO:0000256" key="15">
    <source>
        <dbReference type="SAM" id="MobiDB-lite"/>
    </source>
</evidence>
<dbReference type="Gene3D" id="3.40.630.10">
    <property type="entry name" value="Zn peptidases"/>
    <property type="match status" value="2"/>
</dbReference>
<proteinExistence type="inferred from homology"/>
<dbReference type="GO" id="GO:0006508">
    <property type="term" value="P:proteolysis"/>
    <property type="evidence" value="ECO:0007669"/>
    <property type="project" value="UniProtKB-KW"/>
</dbReference>
<feature type="compositionally biased region" description="Polar residues" evidence="15">
    <location>
        <begin position="14"/>
        <end position="23"/>
    </location>
</feature>
<dbReference type="InterPro" id="IPR048024">
    <property type="entry name" value="Fxna-like_M28_dom"/>
</dbReference>
<evidence type="ECO:0000256" key="2">
    <source>
        <dbReference type="ARBA" id="ARBA00004477"/>
    </source>
</evidence>
<feature type="transmembrane region" description="Helical" evidence="16">
    <location>
        <begin position="401"/>
        <end position="424"/>
    </location>
</feature>
<dbReference type="GO" id="GO:0005789">
    <property type="term" value="C:endoplasmic reticulum membrane"/>
    <property type="evidence" value="ECO:0007669"/>
    <property type="project" value="UniProtKB-SubCell"/>
</dbReference>
<dbReference type="FunFam" id="3.40.630.10:FF:000008">
    <property type="entry name" value="Endoplasmic reticulum metallopeptidase 1"/>
    <property type="match status" value="1"/>
</dbReference>
<evidence type="ECO:0000256" key="5">
    <source>
        <dbReference type="ARBA" id="ARBA00022692"/>
    </source>
</evidence>
<comment type="caution">
    <text evidence="18">The sequence shown here is derived from an EMBL/GenBank/DDBJ whole genome shotgun (WGS) entry which is preliminary data.</text>
</comment>
<dbReference type="Proteomes" id="UP000218231">
    <property type="component" value="Unassembled WGS sequence"/>
</dbReference>
<comment type="subcellular location">
    <subcellularLocation>
        <location evidence="2">Endoplasmic reticulum membrane</location>
        <topology evidence="2">Multi-pass membrane protein</topology>
    </subcellularLocation>
</comment>
<dbReference type="PANTHER" id="PTHR12147">
    <property type="entry name" value="METALLOPEPTIDASE M28 FAMILY MEMBER"/>
    <property type="match status" value="1"/>
</dbReference>
<keyword evidence="5 16" id="KW-0812">Transmembrane</keyword>
<keyword evidence="19" id="KW-1185">Reference proteome</keyword>
<comment type="similarity">
    <text evidence="3">Belongs to the peptidase M28 family.</text>
</comment>
<feature type="compositionally biased region" description="Basic and acidic residues" evidence="15">
    <location>
        <begin position="1"/>
        <end position="13"/>
    </location>
</feature>
<evidence type="ECO:0000256" key="6">
    <source>
        <dbReference type="ARBA" id="ARBA00022723"/>
    </source>
</evidence>
<reference evidence="18 19" key="1">
    <citation type="journal article" date="2017" name="Curr. Biol.">
        <title>Genome architecture and evolution of a unichromosomal asexual nematode.</title>
        <authorList>
            <person name="Fradin H."/>
            <person name="Zegar C."/>
            <person name="Gutwein M."/>
            <person name="Lucas J."/>
            <person name="Kovtun M."/>
            <person name="Corcoran D."/>
            <person name="Baugh L.R."/>
            <person name="Kiontke K."/>
            <person name="Gunsalus K."/>
            <person name="Fitch D.H."/>
            <person name="Piano F."/>
        </authorList>
    </citation>
    <scope>NUCLEOTIDE SEQUENCE [LARGE SCALE GENOMIC DNA]</scope>
    <source>
        <strain evidence="18">PF1309</strain>
    </source>
</reference>
<evidence type="ECO:0000256" key="3">
    <source>
        <dbReference type="ARBA" id="ARBA00010918"/>
    </source>
</evidence>
<keyword evidence="12 16" id="KW-0472">Membrane</keyword>
<feature type="domain" description="Peptidase M28" evidence="17">
    <location>
        <begin position="197"/>
        <end position="325"/>
    </location>
</feature>
<evidence type="ECO:0000256" key="13">
    <source>
        <dbReference type="ARBA" id="ARBA00023180"/>
    </source>
</evidence>
<dbReference type="STRING" id="2018661.A0A2A2KER2"/>
<keyword evidence="6" id="KW-0479">Metal-binding</keyword>
<keyword evidence="11" id="KW-0482">Metalloprotease</keyword>
<evidence type="ECO:0000313" key="18">
    <source>
        <dbReference type="EMBL" id="PAV72333.1"/>
    </source>
</evidence>
<dbReference type="AlphaFoldDB" id="A0A2A2KER2"/>
<accession>A0A2A2KER2</accession>
<evidence type="ECO:0000256" key="1">
    <source>
        <dbReference type="ARBA" id="ARBA00001947"/>
    </source>
</evidence>
<sequence length="427" mass="48033">MEVRRRGPQKADDVSSSLRSHSYSPIGKKSDQEFIGFRHWLILMVFVGILYGTVVFLHRHMPAVTPGSDYTQFSEERARNLLRRLSGLGPRPSGSENLEKKAFDIVHGKLKEIEDTVANSGVNRLEIDVQRPTGCFDLKFLSSFTLCYHKVTNIIARIGPKSGPAKQALLLNCHYDTMPDTPGATDDAVSPNLKYSEENFLQGAHGFIEQHPWRYTIRAFINLEGTGSGGREILFQSGPGNSWLLQTYLEAAPHPHCSVMAQEIFQSGIIPSDTDFRIFRDHGHISGLDIAYTKNGWVYHTEFDEEWRIEAGAIQRAGENILAVVNAIVKSPYLKQAGHFEEANKWVFYDVVGLFTVYYSTQVAEFLNIGVIVAVLLLVLYRLSRGFYSLKDLFDTFVHHAAALLAMTATLVLIIVFVNVMDLIMCW</sequence>
<feature type="domain" description="Peptidase M28" evidence="17">
    <location>
        <begin position="153"/>
        <end position="189"/>
    </location>
</feature>
<gene>
    <name evidence="18" type="ORF">WR25_04679</name>
</gene>
<dbReference type="CDD" id="cd03875">
    <property type="entry name" value="M28_Fxna_like"/>
    <property type="match status" value="1"/>
</dbReference>